<feature type="compositionally biased region" description="Low complexity" evidence="1">
    <location>
        <begin position="10"/>
        <end position="20"/>
    </location>
</feature>
<feature type="region of interest" description="Disordered" evidence="1">
    <location>
        <begin position="406"/>
        <end position="436"/>
    </location>
</feature>
<feature type="compositionally biased region" description="Basic and acidic residues" evidence="1">
    <location>
        <begin position="772"/>
        <end position="781"/>
    </location>
</feature>
<keyword evidence="4" id="KW-1185">Reference proteome</keyword>
<dbReference type="InterPro" id="IPR040976">
    <property type="entry name" value="Pkinase_fungal"/>
</dbReference>
<dbReference type="SUPFAM" id="SSF56112">
    <property type="entry name" value="Protein kinase-like (PK-like)"/>
    <property type="match status" value="1"/>
</dbReference>
<dbReference type="InterPro" id="IPR011009">
    <property type="entry name" value="Kinase-like_dom_sf"/>
</dbReference>
<comment type="caution">
    <text evidence="3">The sequence shown here is derived from an EMBL/GenBank/DDBJ whole genome shotgun (WGS) entry which is preliminary data.</text>
</comment>
<name>A0AAD5YX99_9AGAR</name>
<dbReference type="AlphaFoldDB" id="A0AAD5YX99"/>
<evidence type="ECO:0000313" key="3">
    <source>
        <dbReference type="EMBL" id="KAJ3573375.1"/>
    </source>
</evidence>
<feature type="region of interest" description="Disordered" evidence="1">
    <location>
        <begin position="716"/>
        <end position="781"/>
    </location>
</feature>
<organism evidence="3 4">
    <name type="scientific">Leucocoprinus birnbaumii</name>
    <dbReference type="NCBI Taxonomy" id="56174"/>
    <lineage>
        <taxon>Eukaryota</taxon>
        <taxon>Fungi</taxon>
        <taxon>Dikarya</taxon>
        <taxon>Basidiomycota</taxon>
        <taxon>Agaricomycotina</taxon>
        <taxon>Agaricomycetes</taxon>
        <taxon>Agaricomycetidae</taxon>
        <taxon>Agaricales</taxon>
        <taxon>Agaricineae</taxon>
        <taxon>Agaricaceae</taxon>
        <taxon>Leucocoprinus</taxon>
    </lineage>
</organism>
<evidence type="ECO:0000256" key="1">
    <source>
        <dbReference type="SAM" id="MobiDB-lite"/>
    </source>
</evidence>
<evidence type="ECO:0000313" key="4">
    <source>
        <dbReference type="Proteomes" id="UP001213000"/>
    </source>
</evidence>
<dbReference type="Gene3D" id="1.10.510.10">
    <property type="entry name" value="Transferase(Phosphotransferase) domain 1"/>
    <property type="match status" value="1"/>
</dbReference>
<feature type="compositionally biased region" description="Low complexity" evidence="1">
    <location>
        <begin position="748"/>
        <end position="757"/>
    </location>
</feature>
<dbReference type="PANTHER" id="PTHR38248">
    <property type="entry name" value="FUNK1 6"/>
    <property type="match status" value="1"/>
</dbReference>
<feature type="compositionally biased region" description="Polar residues" evidence="1">
    <location>
        <begin position="718"/>
        <end position="732"/>
    </location>
</feature>
<feature type="compositionally biased region" description="Low complexity" evidence="1">
    <location>
        <begin position="415"/>
        <end position="432"/>
    </location>
</feature>
<feature type="domain" description="Fungal-type protein kinase" evidence="2">
    <location>
        <begin position="139"/>
        <end position="595"/>
    </location>
</feature>
<reference evidence="3" key="1">
    <citation type="submission" date="2022-07" db="EMBL/GenBank/DDBJ databases">
        <title>Genome Sequence of Leucocoprinus birnbaumii.</title>
        <authorList>
            <person name="Buettner E."/>
        </authorList>
    </citation>
    <scope>NUCLEOTIDE SEQUENCE</scope>
    <source>
        <strain evidence="3">VT141</strain>
    </source>
</reference>
<sequence length="781" mass="88467">MPDSNPDIMSPDLPDTPTSSSKKHWDTPDTPKGDKVKTLKRKKLLTMSGHKDPNRQHVKWAYNTTPALMRSGHKMSETDMVKGITKIVKAIASIDDSQVGGRLRNEFDYEDCGNRVMLSETAGGGFKSDAVLISGGFDEGKVPLRNVGVFAEFKKPTNDSETIRKNRLQVISAASHVMHDDPCRMFIYAFSIEGEMMSVWHFSRSHSVEPKLFVKFFVSFLFATKKELGFDPSVRRVIHGGEFCYIYKIKTSEGNRYFRTIKVIFTSRTSCIPGRMTRVWEAVELKLTDEEFESTDTLETASIKHDGKTFALKDVWLNEKSRPEHAILEDILGKLKGMNEDAYSWADDDYLKPLLKAALHNFPDNLPFMTIECAAWGEGATKERLRSAKHNSSMISAKEVSSMQQASAQRTDCRSSQFNRSSASARNSQPSSTAPDTLFYEDRDYMVKRQYRLVYSTVGYPLYDAEDLSTAFNAIKDIFVALTLLFLTGWVHRDVSTGNIIVVEVEGQTRGFLSDLEYAKPYDRNGPCSGSDPKTGTPYFMPIEIHNASPLRPVKPIIEDSKERWTSSSAIIFEDAHPIFMFHHDLESLSWIDTWFAFGRVKHTSKIDLFYKLFRAGRTPTPERIAFFEGKRPSYWASLYPPFPAAFVLRVLKQIVDRLYDFCLRVPAQPSKRDFYELYNGLALLFCNLAEFGRDHGNSIELFPIPRKTRAAIRADLSKNTRNGVPATNQPPKENLNKGKGKAKSVKSGKSSQQSSIPKKRGHSPDPAEGTRWSERLRPRS</sequence>
<proteinExistence type="predicted"/>
<dbReference type="PANTHER" id="PTHR38248:SF2">
    <property type="entry name" value="FUNK1 11"/>
    <property type="match status" value="1"/>
</dbReference>
<accession>A0AAD5YX99</accession>
<protein>
    <recommendedName>
        <fullName evidence="2">Fungal-type protein kinase domain-containing protein</fullName>
    </recommendedName>
</protein>
<evidence type="ECO:0000259" key="2">
    <source>
        <dbReference type="Pfam" id="PF17667"/>
    </source>
</evidence>
<dbReference type="EMBL" id="JANIEX010000105">
    <property type="protein sequence ID" value="KAJ3573375.1"/>
    <property type="molecule type" value="Genomic_DNA"/>
</dbReference>
<dbReference type="Pfam" id="PF17667">
    <property type="entry name" value="Pkinase_fungal"/>
    <property type="match status" value="1"/>
</dbReference>
<dbReference type="Proteomes" id="UP001213000">
    <property type="component" value="Unassembled WGS sequence"/>
</dbReference>
<gene>
    <name evidence="3" type="ORF">NP233_g2471</name>
</gene>
<feature type="region of interest" description="Disordered" evidence="1">
    <location>
        <begin position="1"/>
        <end position="39"/>
    </location>
</feature>
<feature type="compositionally biased region" description="Basic and acidic residues" evidence="1">
    <location>
        <begin position="23"/>
        <end position="37"/>
    </location>
</feature>